<keyword evidence="3" id="KW-1185">Reference proteome</keyword>
<dbReference type="AlphaFoldDB" id="A0A1Y1ZD10"/>
<dbReference type="PROSITE" id="PS51885">
    <property type="entry name" value="NEPRILYSIN"/>
    <property type="match status" value="1"/>
</dbReference>
<evidence type="ECO:0000259" key="1">
    <source>
        <dbReference type="Pfam" id="PF05649"/>
    </source>
</evidence>
<dbReference type="Pfam" id="PF05649">
    <property type="entry name" value="Peptidase_M13_N"/>
    <property type="match status" value="1"/>
</dbReference>
<dbReference type="InterPro" id="IPR008753">
    <property type="entry name" value="Peptidase_M13_N"/>
</dbReference>
<dbReference type="EMBL" id="MCOG01000425">
    <property type="protein sequence ID" value="ORY08086.1"/>
    <property type="molecule type" value="Genomic_DNA"/>
</dbReference>
<organism evidence="2 3">
    <name type="scientific">Neocallimastix californiae</name>
    <dbReference type="NCBI Taxonomy" id="1754190"/>
    <lineage>
        <taxon>Eukaryota</taxon>
        <taxon>Fungi</taxon>
        <taxon>Fungi incertae sedis</taxon>
        <taxon>Chytridiomycota</taxon>
        <taxon>Chytridiomycota incertae sedis</taxon>
        <taxon>Neocallimastigomycetes</taxon>
        <taxon>Neocallimastigales</taxon>
        <taxon>Neocallimastigaceae</taxon>
        <taxon>Neocallimastix</taxon>
    </lineage>
</organism>
<comment type="caution">
    <text evidence="2">The sequence shown here is derived from an EMBL/GenBank/DDBJ whole genome shotgun (WGS) entry which is preliminary data.</text>
</comment>
<name>A0A1Y1ZD10_9FUNG</name>
<dbReference type="InterPro" id="IPR000718">
    <property type="entry name" value="Peptidase_M13"/>
</dbReference>
<dbReference type="Gene3D" id="3.40.390.10">
    <property type="entry name" value="Collagenase (Catalytic Domain)"/>
    <property type="match status" value="1"/>
</dbReference>
<dbReference type="GO" id="GO:0005886">
    <property type="term" value="C:plasma membrane"/>
    <property type="evidence" value="ECO:0007669"/>
    <property type="project" value="TreeGrafter"/>
</dbReference>
<accession>A0A1Y1ZD10</accession>
<dbReference type="GO" id="GO:0004222">
    <property type="term" value="F:metalloendopeptidase activity"/>
    <property type="evidence" value="ECO:0007669"/>
    <property type="project" value="InterPro"/>
</dbReference>
<reference evidence="2 3" key="1">
    <citation type="submission" date="2016-08" db="EMBL/GenBank/DDBJ databases">
        <title>A Parts List for Fungal Cellulosomes Revealed by Comparative Genomics.</title>
        <authorList>
            <consortium name="DOE Joint Genome Institute"/>
            <person name="Haitjema C.H."/>
            <person name="Gilmore S.P."/>
            <person name="Henske J.K."/>
            <person name="Solomon K.V."/>
            <person name="De Groot R."/>
            <person name="Kuo A."/>
            <person name="Mondo S.J."/>
            <person name="Salamov A.A."/>
            <person name="Labutti K."/>
            <person name="Zhao Z."/>
            <person name="Chiniquy J."/>
            <person name="Barry K."/>
            <person name="Brewer H.M."/>
            <person name="Purvine S.O."/>
            <person name="Wright A.T."/>
            <person name="Boxma B."/>
            <person name="Van Alen T."/>
            <person name="Hackstein J.H."/>
            <person name="Baker S.E."/>
            <person name="Grigoriev I.V."/>
            <person name="O'Malley M.A."/>
        </authorList>
    </citation>
    <scope>NUCLEOTIDE SEQUENCE [LARGE SCALE GENOMIC DNA]</scope>
    <source>
        <strain evidence="2 3">G1</strain>
    </source>
</reference>
<dbReference type="GO" id="GO:0016485">
    <property type="term" value="P:protein processing"/>
    <property type="evidence" value="ECO:0007669"/>
    <property type="project" value="TreeGrafter"/>
</dbReference>
<protein>
    <submittedName>
        <fullName evidence="2">Zincin</fullName>
    </submittedName>
</protein>
<gene>
    <name evidence="2" type="ORF">LY90DRAFT_519055</name>
</gene>
<proteinExistence type="predicted"/>
<dbReference type="InterPro" id="IPR024079">
    <property type="entry name" value="MetalloPept_cat_dom_sf"/>
</dbReference>
<sequence>MSKFKHHSNFMNKRYFKGLQKRNNIQHDEIECKINKAEECVLNLQKIMPIAISRYYVQKYFDDNIKIKVKEMFENIEEAMIDRIPKIEWLDDEIKEYGIQKVLSMKNIIGYTDDIMNPKKLYQYYKNLEINNYFDF</sequence>
<dbReference type="SUPFAM" id="SSF55486">
    <property type="entry name" value="Metalloproteases ('zincins'), catalytic domain"/>
    <property type="match status" value="1"/>
</dbReference>
<evidence type="ECO:0000313" key="3">
    <source>
        <dbReference type="Proteomes" id="UP000193920"/>
    </source>
</evidence>
<dbReference type="PANTHER" id="PTHR11733:SF167">
    <property type="entry name" value="FI17812P1-RELATED"/>
    <property type="match status" value="1"/>
</dbReference>
<feature type="domain" description="Peptidase M13 N-terminal" evidence="1">
    <location>
        <begin position="35"/>
        <end position="111"/>
    </location>
</feature>
<dbReference type="OrthoDB" id="6475849at2759"/>
<dbReference type="PANTHER" id="PTHR11733">
    <property type="entry name" value="ZINC METALLOPROTEASE FAMILY M13 NEPRILYSIN-RELATED"/>
    <property type="match status" value="1"/>
</dbReference>
<dbReference type="Proteomes" id="UP000193920">
    <property type="component" value="Unassembled WGS sequence"/>
</dbReference>
<evidence type="ECO:0000313" key="2">
    <source>
        <dbReference type="EMBL" id="ORY08086.1"/>
    </source>
</evidence>